<feature type="domain" description="Sulfotransferase" evidence="3">
    <location>
        <begin position="73"/>
        <end position="343"/>
    </location>
</feature>
<dbReference type="PANTHER" id="PTHR11783">
    <property type="entry name" value="SULFOTRANSFERASE SULT"/>
    <property type="match status" value="1"/>
</dbReference>
<keyword evidence="2" id="KW-0808">Transferase</keyword>
<dbReference type="Gene3D" id="3.40.50.300">
    <property type="entry name" value="P-loop containing nucleotide triphosphate hydrolases"/>
    <property type="match status" value="1"/>
</dbReference>
<dbReference type="InterPro" id="IPR027417">
    <property type="entry name" value="P-loop_NTPase"/>
</dbReference>
<organism evidence="4 5">
    <name type="scientific">Homarus americanus</name>
    <name type="common">American lobster</name>
    <dbReference type="NCBI Taxonomy" id="6706"/>
    <lineage>
        <taxon>Eukaryota</taxon>
        <taxon>Metazoa</taxon>
        <taxon>Ecdysozoa</taxon>
        <taxon>Arthropoda</taxon>
        <taxon>Crustacea</taxon>
        <taxon>Multicrustacea</taxon>
        <taxon>Malacostraca</taxon>
        <taxon>Eumalacostraca</taxon>
        <taxon>Eucarida</taxon>
        <taxon>Decapoda</taxon>
        <taxon>Pleocyemata</taxon>
        <taxon>Astacidea</taxon>
        <taxon>Nephropoidea</taxon>
        <taxon>Nephropidae</taxon>
        <taxon>Homarus</taxon>
    </lineage>
</organism>
<proteinExistence type="inferred from homology"/>
<dbReference type="Pfam" id="PF00685">
    <property type="entry name" value="Sulfotransfer_1"/>
    <property type="match status" value="1"/>
</dbReference>
<name>A0A8J5MP53_HOMAM</name>
<evidence type="ECO:0000256" key="1">
    <source>
        <dbReference type="ARBA" id="ARBA00005771"/>
    </source>
</evidence>
<sequence>MFNEYQYFFYRYMMALMSGHTMEKLQGEELERQQRDFKGYDKGLVRLNPGRWLFPVDYTKFADNLYKFKFRTSDVVVMTWPKAGTTWTQEIVWTMRNNPNLDHPLAKMGVNDRSPFMEFDMLLGSKKLTPLEDNASFMDTFRKQCPGKDPKDGLTLQMSEAAPDPRTIKTHLPFSLHTPDLLDTAKVVYVARSPKDVVVSYYHHSRLILCHDFNGSLDQFTQYFFDDDLVFGPYWLHMKEAWEKRDHPNMHFIFYEDVKTNNMVELQKLNKFLNTNLTEEQLSGARGDEEFVNLGETFFNENVLKNDGGFFRKGEVGDGKQRLSPEQQAKIDQWTHQHTKDFGASFRYTC</sequence>
<dbReference type="SUPFAM" id="SSF52540">
    <property type="entry name" value="P-loop containing nucleoside triphosphate hydrolases"/>
    <property type="match status" value="1"/>
</dbReference>
<dbReference type="EMBL" id="JAHLQT010034478">
    <property type="protein sequence ID" value="KAG7158663.1"/>
    <property type="molecule type" value="Genomic_DNA"/>
</dbReference>
<comment type="similarity">
    <text evidence="1">Belongs to the sulfotransferase 1 family.</text>
</comment>
<protein>
    <submittedName>
        <fullName evidence="4">Luciferin sulfotransferase-like 2</fullName>
    </submittedName>
</protein>
<evidence type="ECO:0000313" key="4">
    <source>
        <dbReference type="EMBL" id="KAG7158663.1"/>
    </source>
</evidence>
<keyword evidence="5" id="KW-1185">Reference proteome</keyword>
<accession>A0A8J5MP53</accession>
<reference evidence="4" key="1">
    <citation type="journal article" date="2021" name="Sci. Adv.">
        <title>The American lobster genome reveals insights on longevity, neural, and immune adaptations.</title>
        <authorList>
            <person name="Polinski J.M."/>
            <person name="Zimin A.V."/>
            <person name="Clark K.F."/>
            <person name="Kohn A.B."/>
            <person name="Sadowski N."/>
            <person name="Timp W."/>
            <person name="Ptitsyn A."/>
            <person name="Khanna P."/>
            <person name="Romanova D.Y."/>
            <person name="Williams P."/>
            <person name="Greenwood S.J."/>
            <person name="Moroz L.L."/>
            <person name="Walt D.R."/>
            <person name="Bodnar A.G."/>
        </authorList>
    </citation>
    <scope>NUCLEOTIDE SEQUENCE</scope>
    <source>
        <strain evidence="4">GMGI-L3</strain>
    </source>
</reference>
<dbReference type="Proteomes" id="UP000747542">
    <property type="component" value="Unassembled WGS sequence"/>
</dbReference>
<evidence type="ECO:0000256" key="2">
    <source>
        <dbReference type="ARBA" id="ARBA00022679"/>
    </source>
</evidence>
<gene>
    <name evidence="4" type="primary">Lst-L2</name>
    <name evidence="4" type="ORF">Hamer_G011326</name>
</gene>
<comment type="caution">
    <text evidence="4">The sequence shown here is derived from an EMBL/GenBank/DDBJ whole genome shotgun (WGS) entry which is preliminary data.</text>
</comment>
<evidence type="ECO:0000313" key="5">
    <source>
        <dbReference type="Proteomes" id="UP000747542"/>
    </source>
</evidence>
<evidence type="ECO:0000259" key="3">
    <source>
        <dbReference type="Pfam" id="PF00685"/>
    </source>
</evidence>
<dbReference type="InterPro" id="IPR000863">
    <property type="entry name" value="Sulfotransferase_dom"/>
</dbReference>
<dbReference type="GO" id="GO:0008146">
    <property type="term" value="F:sulfotransferase activity"/>
    <property type="evidence" value="ECO:0007669"/>
    <property type="project" value="InterPro"/>
</dbReference>
<dbReference type="AlphaFoldDB" id="A0A8J5MP53"/>